<evidence type="ECO:0000256" key="1">
    <source>
        <dbReference type="ARBA" id="ARBA00004141"/>
    </source>
</evidence>
<feature type="transmembrane region" description="Helical" evidence="6">
    <location>
        <begin position="395"/>
        <end position="417"/>
    </location>
</feature>
<dbReference type="InterPro" id="IPR011701">
    <property type="entry name" value="MFS"/>
</dbReference>
<dbReference type="EMBL" id="WWCM01000009">
    <property type="protein sequence ID" value="MYM40527.1"/>
    <property type="molecule type" value="Genomic_DNA"/>
</dbReference>
<dbReference type="InterPro" id="IPR036259">
    <property type="entry name" value="MFS_trans_sf"/>
</dbReference>
<evidence type="ECO:0000256" key="3">
    <source>
        <dbReference type="ARBA" id="ARBA00022692"/>
    </source>
</evidence>
<keyword evidence="4 6" id="KW-1133">Transmembrane helix</keyword>
<feature type="transmembrane region" description="Helical" evidence="6">
    <location>
        <begin position="95"/>
        <end position="114"/>
    </location>
</feature>
<gene>
    <name evidence="8" type="ORF">GTP27_14455</name>
</gene>
<feature type="transmembrane region" description="Helical" evidence="6">
    <location>
        <begin position="66"/>
        <end position="83"/>
    </location>
</feature>
<evidence type="ECO:0000256" key="6">
    <source>
        <dbReference type="SAM" id="Phobius"/>
    </source>
</evidence>
<feature type="transmembrane region" description="Helical" evidence="6">
    <location>
        <begin position="259"/>
        <end position="276"/>
    </location>
</feature>
<dbReference type="Pfam" id="PF07690">
    <property type="entry name" value="MFS_1"/>
    <property type="match status" value="1"/>
</dbReference>
<keyword evidence="3 6" id="KW-0812">Transmembrane</keyword>
<feature type="transmembrane region" description="Helical" evidence="6">
    <location>
        <begin position="331"/>
        <end position="351"/>
    </location>
</feature>
<evidence type="ECO:0000259" key="7">
    <source>
        <dbReference type="PROSITE" id="PS50850"/>
    </source>
</evidence>
<feature type="transmembrane region" description="Helical" evidence="6">
    <location>
        <begin position="120"/>
        <end position="136"/>
    </location>
</feature>
<feature type="domain" description="Major facilitator superfamily (MFS) profile" evidence="7">
    <location>
        <begin position="30"/>
        <end position="449"/>
    </location>
</feature>
<organism evidence="8 9">
    <name type="scientific">Duganella qianjiadongensis</name>
    <dbReference type="NCBI Taxonomy" id="2692176"/>
    <lineage>
        <taxon>Bacteria</taxon>
        <taxon>Pseudomonadati</taxon>
        <taxon>Pseudomonadota</taxon>
        <taxon>Betaproteobacteria</taxon>
        <taxon>Burkholderiales</taxon>
        <taxon>Oxalobacteraceae</taxon>
        <taxon>Telluria group</taxon>
        <taxon>Duganella</taxon>
    </lineage>
</organism>
<sequence length="450" mass="49295">MPTAPSPLPAAAEAQQPPSLLRAMFARGTPMLWVPSGYFTMALTYMMLTSVTSIMFKNLGMDNGQAAQYASYLILAYTIKPLFAPFVEMYRTKKFFVLCSQLIIAVGFAAVALAMSLPDYMVIMVFLFGVLSLIGATQDIASDGVYVTSLDAPTQSLFCGIQSLSWNIGPIVASGGMVYLSGWLHTHYFHHAAGSFGADWIDAWRLIFFLVAAIIIVAALWHARVMPDGARAENAPTSVAQAAFLLQDSFVTFFQKRDVWLMIGFAFLFRLSIGLLEKIGPFFMVDPVAQGGLGLSNEMLGLIYGTYGLIAVLVGSLLGGMFVAKRGLQSTLFLLCCAVNIPNVTFLLMSIWQPQDLMVICAGVAIEKFFFGFGSVGFMIYLMQQLAPGKYTTTHYAFGTGLMGLCMMVTGVVSGHLQQMLGYVHYFWLVMAATIPSFLITWYAPFHQKH</sequence>
<keyword evidence="5 6" id="KW-0472">Membrane</keyword>
<comment type="subcellular location">
    <subcellularLocation>
        <location evidence="1">Membrane</location>
        <topology evidence="1">Multi-pass membrane protein</topology>
    </subcellularLocation>
</comment>
<reference evidence="8 9" key="1">
    <citation type="submission" date="2019-12" db="EMBL/GenBank/DDBJ databases">
        <title>Novel species isolated from a subtropical stream in China.</title>
        <authorList>
            <person name="Lu H."/>
        </authorList>
    </citation>
    <scope>NUCLEOTIDE SEQUENCE [LARGE SCALE GENOMIC DNA]</scope>
    <source>
        <strain evidence="8 9">CY13W</strain>
    </source>
</reference>
<evidence type="ECO:0000256" key="5">
    <source>
        <dbReference type="ARBA" id="ARBA00023136"/>
    </source>
</evidence>
<accession>A0ABW9VM61</accession>
<feature type="transmembrane region" description="Helical" evidence="6">
    <location>
        <begin position="302"/>
        <end position="324"/>
    </location>
</feature>
<feature type="transmembrane region" description="Helical" evidence="6">
    <location>
        <begin position="32"/>
        <end position="54"/>
    </location>
</feature>
<feature type="transmembrane region" description="Helical" evidence="6">
    <location>
        <begin position="423"/>
        <end position="444"/>
    </location>
</feature>
<feature type="transmembrane region" description="Helical" evidence="6">
    <location>
        <begin position="203"/>
        <end position="221"/>
    </location>
</feature>
<dbReference type="SUPFAM" id="SSF103473">
    <property type="entry name" value="MFS general substrate transporter"/>
    <property type="match status" value="1"/>
</dbReference>
<feature type="transmembrane region" description="Helical" evidence="6">
    <location>
        <begin position="157"/>
        <end position="183"/>
    </location>
</feature>
<dbReference type="RefSeq" id="WP_161039868.1">
    <property type="nucleotide sequence ID" value="NZ_WWCM01000009.1"/>
</dbReference>
<feature type="transmembrane region" description="Helical" evidence="6">
    <location>
        <begin position="357"/>
        <end position="383"/>
    </location>
</feature>
<dbReference type="InterPro" id="IPR020846">
    <property type="entry name" value="MFS_dom"/>
</dbReference>
<comment type="caution">
    <text evidence="8">The sequence shown here is derived from an EMBL/GenBank/DDBJ whole genome shotgun (WGS) entry which is preliminary data.</text>
</comment>
<dbReference type="Proteomes" id="UP000478090">
    <property type="component" value="Unassembled WGS sequence"/>
</dbReference>
<keyword evidence="2" id="KW-0813">Transport</keyword>
<dbReference type="PANTHER" id="PTHR12778">
    <property type="entry name" value="SOLUTE CARRIER FAMILY 33 ACETYL-COA TRANSPORTER -RELATED"/>
    <property type="match status" value="1"/>
</dbReference>
<protein>
    <submittedName>
        <fullName evidence="8">MFS transporter</fullName>
    </submittedName>
</protein>
<name>A0ABW9VM61_9BURK</name>
<evidence type="ECO:0000313" key="8">
    <source>
        <dbReference type="EMBL" id="MYM40527.1"/>
    </source>
</evidence>
<evidence type="ECO:0000313" key="9">
    <source>
        <dbReference type="Proteomes" id="UP000478090"/>
    </source>
</evidence>
<dbReference type="PANTHER" id="PTHR12778:SF10">
    <property type="entry name" value="MAJOR FACILITATOR SUPERFAMILY DOMAIN-CONTAINING PROTEIN 3"/>
    <property type="match status" value="1"/>
</dbReference>
<keyword evidence="9" id="KW-1185">Reference proteome</keyword>
<proteinExistence type="predicted"/>
<dbReference type="PROSITE" id="PS50850">
    <property type="entry name" value="MFS"/>
    <property type="match status" value="1"/>
</dbReference>
<evidence type="ECO:0000256" key="4">
    <source>
        <dbReference type="ARBA" id="ARBA00022989"/>
    </source>
</evidence>
<dbReference type="Gene3D" id="1.20.1250.20">
    <property type="entry name" value="MFS general substrate transporter like domains"/>
    <property type="match status" value="2"/>
</dbReference>
<dbReference type="InterPro" id="IPR004752">
    <property type="entry name" value="AmpG_permease/AT-1"/>
</dbReference>
<evidence type="ECO:0000256" key="2">
    <source>
        <dbReference type="ARBA" id="ARBA00022448"/>
    </source>
</evidence>